<dbReference type="GO" id="GO:0043590">
    <property type="term" value="C:bacterial nucleoid"/>
    <property type="evidence" value="ECO:0007669"/>
    <property type="project" value="TreeGrafter"/>
</dbReference>
<reference evidence="10 11" key="1">
    <citation type="submission" date="2017-08" db="EMBL/GenBank/DDBJ databases">
        <title>Halovibrio sewagensis sp. nov., isolated from wastewater of high salinity.</title>
        <authorList>
            <person name="Dong X."/>
            <person name="Zhang G."/>
        </authorList>
    </citation>
    <scope>NUCLEOTIDE SEQUENCE [LARGE SCALE GENOMIC DNA]</scope>
    <source>
        <strain evidence="10 11">YL5-2</strain>
    </source>
</reference>
<evidence type="ECO:0000256" key="3">
    <source>
        <dbReference type="ARBA" id="ARBA00021310"/>
    </source>
</evidence>
<gene>
    <name evidence="8 10" type="primary">recO</name>
    <name evidence="10" type="ORF">CK501_10575</name>
</gene>
<comment type="function">
    <text evidence="1 8">Involved in DNA repair and RecF pathway recombination.</text>
</comment>
<protein>
    <recommendedName>
        <fullName evidence="3 8">DNA repair protein RecO</fullName>
    </recommendedName>
    <alternativeName>
        <fullName evidence="7 8">Recombination protein O</fullName>
    </alternativeName>
</protein>
<dbReference type="PANTHER" id="PTHR33991">
    <property type="entry name" value="DNA REPAIR PROTEIN RECO"/>
    <property type="match status" value="1"/>
</dbReference>
<dbReference type="HAMAP" id="MF_00201">
    <property type="entry name" value="RecO"/>
    <property type="match status" value="1"/>
</dbReference>
<organism evidence="10 11">
    <name type="scientific">Halovibrio salipaludis</name>
    <dbReference type="NCBI Taxonomy" id="2032626"/>
    <lineage>
        <taxon>Bacteria</taxon>
        <taxon>Pseudomonadati</taxon>
        <taxon>Pseudomonadota</taxon>
        <taxon>Gammaproteobacteria</taxon>
        <taxon>Oceanospirillales</taxon>
        <taxon>Halomonadaceae</taxon>
        <taxon>Halovibrio</taxon>
    </lineage>
</organism>
<dbReference type="GO" id="GO:0006310">
    <property type="term" value="P:DNA recombination"/>
    <property type="evidence" value="ECO:0007669"/>
    <property type="project" value="UniProtKB-UniRule"/>
</dbReference>
<evidence type="ECO:0000313" key="11">
    <source>
        <dbReference type="Proteomes" id="UP000218896"/>
    </source>
</evidence>
<keyword evidence="11" id="KW-1185">Reference proteome</keyword>
<dbReference type="SUPFAM" id="SSF50249">
    <property type="entry name" value="Nucleic acid-binding proteins"/>
    <property type="match status" value="1"/>
</dbReference>
<evidence type="ECO:0000256" key="5">
    <source>
        <dbReference type="ARBA" id="ARBA00023172"/>
    </source>
</evidence>
<evidence type="ECO:0000256" key="2">
    <source>
        <dbReference type="ARBA" id="ARBA00007452"/>
    </source>
</evidence>
<dbReference type="NCBIfam" id="TIGR00613">
    <property type="entry name" value="reco"/>
    <property type="match status" value="1"/>
</dbReference>
<proteinExistence type="inferred from homology"/>
<dbReference type="RefSeq" id="WP_095617707.1">
    <property type="nucleotide sequence ID" value="NZ_NSKD01000004.1"/>
</dbReference>
<dbReference type="GO" id="GO:0006302">
    <property type="term" value="P:double-strand break repair"/>
    <property type="evidence" value="ECO:0007669"/>
    <property type="project" value="TreeGrafter"/>
</dbReference>
<dbReference type="AlphaFoldDB" id="A0A2A2F5Z3"/>
<evidence type="ECO:0000256" key="8">
    <source>
        <dbReference type="HAMAP-Rule" id="MF_00201"/>
    </source>
</evidence>
<dbReference type="SUPFAM" id="SSF57863">
    <property type="entry name" value="ArfGap/RecO-like zinc finger"/>
    <property type="match status" value="1"/>
</dbReference>
<dbReference type="Pfam" id="PF02565">
    <property type="entry name" value="RecO_C"/>
    <property type="match status" value="1"/>
</dbReference>
<evidence type="ECO:0000313" key="10">
    <source>
        <dbReference type="EMBL" id="PAU80087.1"/>
    </source>
</evidence>
<feature type="domain" description="DNA replication/recombination mediator RecO N-terminal" evidence="9">
    <location>
        <begin position="9"/>
        <end position="80"/>
    </location>
</feature>
<evidence type="ECO:0000256" key="1">
    <source>
        <dbReference type="ARBA" id="ARBA00003065"/>
    </source>
</evidence>
<dbReference type="Gene3D" id="1.20.1440.120">
    <property type="entry name" value="Recombination protein O, C-terminal domain"/>
    <property type="match status" value="1"/>
</dbReference>
<evidence type="ECO:0000256" key="4">
    <source>
        <dbReference type="ARBA" id="ARBA00022763"/>
    </source>
</evidence>
<dbReference type="EMBL" id="NSKD01000004">
    <property type="protein sequence ID" value="PAU80087.1"/>
    <property type="molecule type" value="Genomic_DNA"/>
</dbReference>
<comment type="caution">
    <text evidence="10">The sequence shown here is derived from an EMBL/GenBank/DDBJ whole genome shotgun (WGS) entry which is preliminary data.</text>
</comment>
<dbReference type="Gene3D" id="2.40.50.140">
    <property type="entry name" value="Nucleic acid-binding proteins"/>
    <property type="match status" value="1"/>
</dbReference>
<dbReference type="InterPro" id="IPR003717">
    <property type="entry name" value="RecO"/>
</dbReference>
<accession>A0A2A2F5Z3</accession>
<dbReference type="PANTHER" id="PTHR33991:SF1">
    <property type="entry name" value="DNA REPAIR PROTEIN RECO"/>
    <property type="match status" value="1"/>
</dbReference>
<evidence type="ECO:0000256" key="7">
    <source>
        <dbReference type="ARBA" id="ARBA00033409"/>
    </source>
</evidence>
<evidence type="ECO:0000256" key="6">
    <source>
        <dbReference type="ARBA" id="ARBA00023204"/>
    </source>
</evidence>
<dbReference type="OrthoDB" id="9804792at2"/>
<dbReference type="Pfam" id="PF11967">
    <property type="entry name" value="RecO_N"/>
    <property type="match status" value="1"/>
</dbReference>
<dbReference type="Proteomes" id="UP000218896">
    <property type="component" value="Unassembled WGS sequence"/>
</dbReference>
<comment type="similarity">
    <text evidence="2 8">Belongs to the RecO family.</text>
</comment>
<keyword evidence="6 8" id="KW-0234">DNA repair</keyword>
<dbReference type="InterPro" id="IPR012340">
    <property type="entry name" value="NA-bd_OB-fold"/>
</dbReference>
<sequence length="239" mass="26646">MSERGQQLDPAFVLHRRPYGETSLIVDLFTLHHGHFSAVARGAARPRSQWQAELQPFRPLRISWSGRQSLRTLRHAEATAPALALAGDRLYCGFYLNELLLRLLTEADPAPDLFSVYLDTLERLAAGSAALEPTLRRFEYRLAGELGYGISWDRAGDTGEPVQSDRVYAFHPAQGVLADAHGSVGGIRGEYLLALAADELDNQAVLKVAKRLMRSLVDHLLQGRPLHSRRLFVRQGRSE</sequence>
<dbReference type="InterPro" id="IPR042242">
    <property type="entry name" value="RecO_C"/>
</dbReference>
<keyword evidence="5 8" id="KW-0233">DNA recombination</keyword>
<dbReference type="InterPro" id="IPR022572">
    <property type="entry name" value="DNA_rep/recomb_RecO_N"/>
</dbReference>
<name>A0A2A2F5Z3_9GAMM</name>
<evidence type="ECO:0000259" key="9">
    <source>
        <dbReference type="Pfam" id="PF11967"/>
    </source>
</evidence>
<keyword evidence="4 8" id="KW-0227">DNA damage</keyword>
<dbReference type="InterPro" id="IPR037278">
    <property type="entry name" value="ARFGAP/RecO"/>
</dbReference>